<dbReference type="EMBL" id="BJHX01000001">
    <property type="protein sequence ID" value="GDY60638.1"/>
    <property type="molecule type" value="Genomic_DNA"/>
</dbReference>
<dbReference type="PROSITE" id="PS50042">
    <property type="entry name" value="CNMP_BINDING_3"/>
    <property type="match status" value="1"/>
</dbReference>
<sequence length="111" mass="12208">MLKEIATRFRTREVRSGQVLFEAGQPVTEAYVIAHGRFTRYTAGKYGEEETIGVVTDGDQMGDEAIGQSDPLWLSSVRAETAGVVLVLPWDVVTEFTERVPSLAAHLVGLR</sequence>
<protein>
    <recommendedName>
        <fullName evidence="1">Cyclic nucleotide-binding domain-containing protein</fullName>
    </recommendedName>
</protein>
<dbReference type="CDD" id="cd00038">
    <property type="entry name" value="CAP_ED"/>
    <property type="match status" value="1"/>
</dbReference>
<dbReference type="InterPro" id="IPR014710">
    <property type="entry name" value="RmlC-like_jellyroll"/>
</dbReference>
<dbReference type="EMBL" id="BJHY01000001">
    <property type="protein sequence ID" value="GDY79287.1"/>
    <property type="molecule type" value="Genomic_DNA"/>
</dbReference>
<comment type="caution">
    <text evidence="2">The sequence shown here is derived from an EMBL/GenBank/DDBJ whole genome shotgun (WGS) entry which is preliminary data.</text>
</comment>
<evidence type="ECO:0000313" key="5">
    <source>
        <dbReference type="Proteomes" id="UP000302139"/>
    </source>
</evidence>
<dbReference type="InterPro" id="IPR018490">
    <property type="entry name" value="cNMP-bd_dom_sf"/>
</dbReference>
<gene>
    <name evidence="2" type="ORF">SAV14893_000310</name>
    <name evidence="3" type="ORF">SAV31267_087720</name>
</gene>
<dbReference type="Gene3D" id="2.60.120.10">
    <property type="entry name" value="Jelly Rolls"/>
    <property type="match status" value="1"/>
</dbReference>
<reference evidence="3 4" key="1">
    <citation type="submission" date="2019-04" db="EMBL/GenBank/DDBJ databases">
        <title>Draft genome sequences of Streptomyces avermitilis ATCC 31267.</title>
        <authorList>
            <person name="Komaki H."/>
            <person name="Tamura T."/>
            <person name="Hosoyama A."/>
        </authorList>
    </citation>
    <scope>NUCLEOTIDE SEQUENCE [LARGE SCALE GENOMIC DNA]</scope>
    <source>
        <strain evidence="3 4">ATCC 31267</strain>
    </source>
</reference>
<evidence type="ECO:0000313" key="3">
    <source>
        <dbReference type="EMBL" id="GDY79287.1"/>
    </source>
</evidence>
<proteinExistence type="predicted"/>
<dbReference type="Proteomes" id="UP000299211">
    <property type="component" value="Unassembled WGS sequence"/>
</dbReference>
<organism evidence="2 5">
    <name type="scientific">Streptomyces avermitilis</name>
    <dbReference type="NCBI Taxonomy" id="33903"/>
    <lineage>
        <taxon>Bacteria</taxon>
        <taxon>Bacillati</taxon>
        <taxon>Actinomycetota</taxon>
        <taxon>Actinomycetes</taxon>
        <taxon>Kitasatosporales</taxon>
        <taxon>Streptomycetaceae</taxon>
        <taxon>Streptomyces</taxon>
    </lineage>
</organism>
<dbReference type="AlphaFoldDB" id="A0A4D4LQB5"/>
<accession>A0A4D4LQB5</accession>
<feature type="domain" description="Cyclic nucleotide-binding" evidence="1">
    <location>
        <begin position="1"/>
        <end position="88"/>
    </location>
</feature>
<reference evidence="2 5" key="2">
    <citation type="submission" date="2019-04" db="EMBL/GenBank/DDBJ databases">
        <title>Draft genome sequences of Streptomyces avermitilis NBRC 14893.</title>
        <authorList>
            <person name="Komaki H."/>
            <person name="Tamura T."/>
            <person name="Hosoyama A."/>
        </authorList>
    </citation>
    <scope>NUCLEOTIDE SEQUENCE [LARGE SCALE GENOMIC DNA]</scope>
    <source>
        <strain evidence="2 5">NBRC 14893</strain>
    </source>
</reference>
<dbReference type="Pfam" id="PF00027">
    <property type="entry name" value="cNMP_binding"/>
    <property type="match status" value="1"/>
</dbReference>
<evidence type="ECO:0000313" key="4">
    <source>
        <dbReference type="Proteomes" id="UP000299211"/>
    </source>
</evidence>
<dbReference type="Proteomes" id="UP000302139">
    <property type="component" value="Unassembled WGS sequence"/>
</dbReference>
<evidence type="ECO:0000313" key="2">
    <source>
        <dbReference type="EMBL" id="GDY60638.1"/>
    </source>
</evidence>
<evidence type="ECO:0000259" key="1">
    <source>
        <dbReference type="PROSITE" id="PS50042"/>
    </source>
</evidence>
<dbReference type="SUPFAM" id="SSF51206">
    <property type="entry name" value="cAMP-binding domain-like"/>
    <property type="match status" value="1"/>
</dbReference>
<name>A0A4D4LQB5_STRAX</name>
<dbReference type="InterPro" id="IPR000595">
    <property type="entry name" value="cNMP-bd_dom"/>
</dbReference>